<keyword evidence="4" id="KW-0808">Transferase</keyword>
<keyword evidence="9" id="KW-1133">Transmembrane helix</keyword>
<dbReference type="Gene3D" id="3.30.565.10">
    <property type="entry name" value="Histidine kinase-like ATPase, C-terminal domain"/>
    <property type="match status" value="1"/>
</dbReference>
<dbReference type="InterPro" id="IPR050980">
    <property type="entry name" value="2C_sensor_his_kinase"/>
</dbReference>
<feature type="transmembrane region" description="Helical" evidence="9">
    <location>
        <begin position="9"/>
        <end position="27"/>
    </location>
</feature>
<dbReference type="InterPro" id="IPR005467">
    <property type="entry name" value="His_kinase_dom"/>
</dbReference>
<dbReference type="InterPro" id="IPR036890">
    <property type="entry name" value="HATPase_C_sf"/>
</dbReference>
<evidence type="ECO:0000256" key="4">
    <source>
        <dbReference type="ARBA" id="ARBA00022679"/>
    </source>
</evidence>
<dbReference type="EC" id="2.7.13.3" evidence="2"/>
<name>A0ABS2H2P2_9BACL</name>
<dbReference type="Proteomes" id="UP001516620">
    <property type="component" value="Unassembled WGS sequence"/>
</dbReference>
<dbReference type="EMBL" id="JADCNN020000001">
    <property type="protein sequence ID" value="MBM6994086.1"/>
    <property type="molecule type" value="Genomic_DNA"/>
</dbReference>
<evidence type="ECO:0000256" key="8">
    <source>
        <dbReference type="ARBA" id="ARBA00023012"/>
    </source>
</evidence>
<dbReference type="InterPro" id="IPR003594">
    <property type="entry name" value="HATPase_dom"/>
</dbReference>
<dbReference type="PROSITE" id="PS50109">
    <property type="entry name" value="HIS_KIN"/>
    <property type="match status" value="1"/>
</dbReference>
<comment type="catalytic activity">
    <reaction evidence="1">
        <text>ATP + protein L-histidine = ADP + protein N-phospho-L-histidine.</text>
        <dbReference type="EC" id="2.7.13.3"/>
    </reaction>
</comment>
<keyword evidence="9" id="KW-0812">Transmembrane</keyword>
<gene>
    <name evidence="11" type="ORF">IM700_000255</name>
</gene>
<evidence type="ECO:0000256" key="7">
    <source>
        <dbReference type="ARBA" id="ARBA00022840"/>
    </source>
</evidence>
<evidence type="ECO:0000256" key="6">
    <source>
        <dbReference type="ARBA" id="ARBA00022777"/>
    </source>
</evidence>
<proteinExistence type="predicted"/>
<evidence type="ECO:0000256" key="3">
    <source>
        <dbReference type="ARBA" id="ARBA00022553"/>
    </source>
</evidence>
<dbReference type="RefSeq" id="WP_155606692.1">
    <property type="nucleotide sequence ID" value="NZ_JADCNN020000001.1"/>
</dbReference>
<keyword evidence="12" id="KW-1185">Reference proteome</keyword>
<feature type="transmembrane region" description="Helical" evidence="9">
    <location>
        <begin position="120"/>
        <end position="138"/>
    </location>
</feature>
<evidence type="ECO:0000313" key="12">
    <source>
        <dbReference type="Proteomes" id="UP001516620"/>
    </source>
</evidence>
<evidence type="ECO:0000259" key="10">
    <source>
        <dbReference type="PROSITE" id="PS50109"/>
    </source>
</evidence>
<feature type="transmembrane region" description="Helical" evidence="9">
    <location>
        <begin position="61"/>
        <end position="78"/>
    </location>
</feature>
<comment type="caution">
    <text evidence="11">The sequence shown here is derived from an EMBL/GenBank/DDBJ whole genome shotgun (WGS) entry which is preliminary data.</text>
</comment>
<feature type="domain" description="Histidine kinase" evidence="10">
    <location>
        <begin position="320"/>
        <end position="427"/>
    </location>
</feature>
<evidence type="ECO:0000256" key="5">
    <source>
        <dbReference type="ARBA" id="ARBA00022741"/>
    </source>
</evidence>
<sequence length="435" mass="48169">MGNFPLKSYFRSAYVQIGVVAIGTALAGELKINPFDGDIFRIGLGSSAFLLFLLLLRRLPYLITGVISGLVVLLFRTGLDQAFGHGLTLADSVTRHCSAAVYYIVFALGMSVIKRRLDRFYPLALGAVTAVIDLLSNEAELLTRLLVTGTATFKLNEWTFLMAIAMLRTYFVTGIYSSISVSRMRIVQKEQNRRIEQMLSFSSGLYGEVFYLKKSIGTLENLTLQSYELYRRLSDEGQEKHKHYVLGITQQIHEVKKDSQRILGGLIKLTDREVPGDMPLSGLVQYTVHSSQKYAEMLGKRIVFTQKITLDYATANYIPLLTLLGNLTANAVEAIQGQGQVHLEVREQAGWTLLTVNDSGGGFPQDERELVFEPGFTTKFDEEGVAATGIGLSHVRDIVARFEGEISLDTAPGLGGARAQIRIPTRMLRKPTSPT</sequence>
<feature type="transmembrane region" description="Helical" evidence="9">
    <location>
        <begin position="39"/>
        <end position="56"/>
    </location>
</feature>
<keyword evidence="8" id="KW-0902">Two-component regulatory system</keyword>
<evidence type="ECO:0000256" key="9">
    <source>
        <dbReference type="SAM" id="Phobius"/>
    </source>
</evidence>
<keyword evidence="3" id="KW-0597">Phosphoprotein</keyword>
<dbReference type="SMART" id="SM00387">
    <property type="entry name" value="HATPase_c"/>
    <property type="match status" value="1"/>
</dbReference>
<dbReference type="PANTHER" id="PTHR44936">
    <property type="entry name" value="SENSOR PROTEIN CREC"/>
    <property type="match status" value="1"/>
</dbReference>
<evidence type="ECO:0000256" key="2">
    <source>
        <dbReference type="ARBA" id="ARBA00012438"/>
    </source>
</evidence>
<dbReference type="SUPFAM" id="SSF55874">
    <property type="entry name" value="ATPase domain of HSP90 chaperone/DNA topoisomerase II/histidine kinase"/>
    <property type="match status" value="1"/>
</dbReference>
<keyword evidence="9" id="KW-0472">Membrane</keyword>
<keyword evidence="7" id="KW-0067">ATP-binding</keyword>
<dbReference type="PANTHER" id="PTHR44936:SF9">
    <property type="entry name" value="SENSOR PROTEIN CREC"/>
    <property type="match status" value="1"/>
</dbReference>
<evidence type="ECO:0000256" key="1">
    <source>
        <dbReference type="ARBA" id="ARBA00000085"/>
    </source>
</evidence>
<accession>A0ABS2H2P2</accession>
<keyword evidence="5" id="KW-0547">Nucleotide-binding</keyword>
<reference evidence="11 12" key="1">
    <citation type="submission" date="2021-01" db="EMBL/GenBank/DDBJ databases">
        <title>Paenibacillus sp.nov. isolated from the rhizosphere soil of tomato plant.</title>
        <authorList>
            <person name="Thin K.K."/>
            <person name="Zhang X."/>
            <person name="He S."/>
        </authorList>
    </citation>
    <scope>NUCLEOTIDE SEQUENCE [LARGE SCALE GENOMIC DNA]</scope>
    <source>
        <strain evidence="11 12">DXFW5</strain>
    </source>
</reference>
<feature type="transmembrane region" description="Helical" evidence="9">
    <location>
        <begin position="158"/>
        <end position="179"/>
    </location>
</feature>
<protein>
    <recommendedName>
        <fullName evidence="2">histidine kinase</fullName>
        <ecNumber evidence="2">2.7.13.3</ecNumber>
    </recommendedName>
</protein>
<dbReference type="Pfam" id="PF02518">
    <property type="entry name" value="HATPase_c"/>
    <property type="match status" value="1"/>
</dbReference>
<dbReference type="PRINTS" id="PR00344">
    <property type="entry name" value="BCTRLSENSOR"/>
</dbReference>
<feature type="transmembrane region" description="Helical" evidence="9">
    <location>
        <begin position="93"/>
        <end position="113"/>
    </location>
</feature>
<evidence type="ECO:0000313" key="11">
    <source>
        <dbReference type="EMBL" id="MBM6994086.1"/>
    </source>
</evidence>
<organism evidence="11 12">
    <name type="scientific">Paenibacillus rhizolycopersici</name>
    <dbReference type="NCBI Taxonomy" id="2780073"/>
    <lineage>
        <taxon>Bacteria</taxon>
        <taxon>Bacillati</taxon>
        <taxon>Bacillota</taxon>
        <taxon>Bacilli</taxon>
        <taxon>Bacillales</taxon>
        <taxon>Paenibacillaceae</taxon>
        <taxon>Paenibacillus</taxon>
    </lineage>
</organism>
<keyword evidence="6" id="KW-0418">Kinase</keyword>
<dbReference type="InterPro" id="IPR004358">
    <property type="entry name" value="Sig_transdc_His_kin-like_C"/>
</dbReference>